<dbReference type="InterPro" id="IPR013529">
    <property type="entry name" value="Glyco_hydro_42_N"/>
</dbReference>
<feature type="active site" description="Nucleophile" evidence="7">
    <location>
        <position position="327"/>
    </location>
</feature>
<dbReference type="AlphaFoldDB" id="A0A7X6KXN3"/>
<reference evidence="13 14" key="1">
    <citation type="submission" date="2020-04" db="EMBL/GenBank/DDBJ databases">
        <title>MicrobeNet Type strains.</title>
        <authorList>
            <person name="Nicholson A.C."/>
        </authorList>
    </citation>
    <scope>NUCLEOTIDE SEQUENCE [LARGE SCALE GENOMIC DNA]</scope>
    <source>
        <strain evidence="13 14">ATCC BAA-788</strain>
    </source>
</reference>
<keyword evidence="4 6" id="KW-0378">Hydrolase</keyword>
<evidence type="ECO:0000256" key="5">
    <source>
        <dbReference type="ARBA" id="ARBA00023295"/>
    </source>
</evidence>
<feature type="domain" description="Glycoside hydrolase family 42 N-terminal" evidence="10">
    <location>
        <begin position="38"/>
        <end position="403"/>
    </location>
</feature>
<dbReference type="Pfam" id="PF08532">
    <property type="entry name" value="Glyco_hydro_42M"/>
    <property type="match status" value="1"/>
</dbReference>
<dbReference type="RefSeq" id="WP_168631202.1">
    <property type="nucleotide sequence ID" value="NZ_BONL01000020.1"/>
</dbReference>
<feature type="binding site" evidence="9">
    <location>
        <position position="179"/>
    </location>
    <ligand>
        <name>Zn(2+)</name>
        <dbReference type="ChEBI" id="CHEBI:29105"/>
    </ligand>
</feature>
<evidence type="ECO:0000259" key="11">
    <source>
        <dbReference type="Pfam" id="PF08532"/>
    </source>
</evidence>
<comment type="catalytic activity">
    <reaction evidence="1 6">
        <text>Hydrolysis of terminal non-reducing beta-D-galactose residues in beta-D-galactosides.</text>
        <dbReference type="EC" id="3.2.1.23"/>
    </reaction>
</comment>
<dbReference type="SUPFAM" id="SSF52317">
    <property type="entry name" value="Class I glutamine amidotransferase-like"/>
    <property type="match status" value="1"/>
</dbReference>
<feature type="binding site" evidence="9">
    <location>
        <position position="139"/>
    </location>
    <ligand>
        <name>Zn(2+)</name>
        <dbReference type="ChEBI" id="CHEBI:29105"/>
    </ligand>
</feature>
<proteinExistence type="inferred from homology"/>
<dbReference type="PANTHER" id="PTHR36447:SF1">
    <property type="entry name" value="BETA-GALACTOSIDASE GANA"/>
    <property type="match status" value="1"/>
</dbReference>
<dbReference type="InterPro" id="IPR029062">
    <property type="entry name" value="Class_I_gatase-like"/>
</dbReference>
<comment type="similarity">
    <text evidence="2 6">Belongs to the glycosyl hydrolase 42 family.</text>
</comment>
<dbReference type="Gene3D" id="2.60.40.1180">
    <property type="entry name" value="Golgi alpha-mannosidase II"/>
    <property type="match status" value="1"/>
</dbReference>
<keyword evidence="5 6" id="KW-0326">Glycosidase</keyword>
<protein>
    <recommendedName>
        <fullName evidence="3 6">Beta-galactosidase</fullName>
        <shortName evidence="6">Beta-gal</shortName>
        <ecNumber evidence="3 6">3.2.1.23</ecNumber>
    </recommendedName>
</protein>
<keyword evidence="9" id="KW-0479">Metal-binding</keyword>
<evidence type="ECO:0000259" key="10">
    <source>
        <dbReference type="Pfam" id="PF02449"/>
    </source>
</evidence>
<dbReference type="GO" id="GO:0046872">
    <property type="term" value="F:metal ion binding"/>
    <property type="evidence" value="ECO:0007669"/>
    <property type="project" value="UniProtKB-KW"/>
</dbReference>
<evidence type="ECO:0000256" key="1">
    <source>
        <dbReference type="ARBA" id="ARBA00001412"/>
    </source>
</evidence>
<feature type="binding site" evidence="9">
    <location>
        <position position="184"/>
    </location>
    <ligand>
        <name>Zn(2+)</name>
        <dbReference type="ChEBI" id="CHEBI:29105"/>
    </ligand>
</feature>
<dbReference type="InterPro" id="IPR013739">
    <property type="entry name" value="Beta_galactosidase_C"/>
</dbReference>
<dbReference type="EMBL" id="JAAXOX010000011">
    <property type="protein sequence ID" value="NKY24081.1"/>
    <property type="molecule type" value="Genomic_DNA"/>
</dbReference>
<dbReference type="SUPFAM" id="SSF51445">
    <property type="entry name" value="(Trans)glycosidases"/>
    <property type="match status" value="1"/>
</dbReference>
<dbReference type="PIRSF" id="PIRSF001084">
    <property type="entry name" value="B-galactosidase"/>
    <property type="match status" value="1"/>
</dbReference>
<sequence length="685" mass="74590">MQPELNPHAPPPDPAQRAAGRAAFTALVEERGLLYGGDYNPEQWPAEVWPQDVALMSAAGVNLVTVGVFSWGMLEPQSGRWSLDWLDRVLDLLADAGIAVDLATPSASAPPWLAIDHPETSAVNADGVRMSHGSRNHFCPTSPVYREHVLRITRVLAERYGDHPALAMWHVGNEFGQICYCDLCAEAFRGWLRHRYGTLDELNRAWGTAFWSQHHGRWSEVIPPRTAPYLHNPTQELDYRRFASDQLRDLYRVQAALLRELTPGIPVTTNFMGFFPLVDYRSWAEDLDVVADDWYSDPADPRSPARAALTHDLMRSLGDGRPWVLMEQATSAVNWRPHNLPRSAGTMLVDSLRAVAHGADAICYFQWRASLAGAERFHSAMLPHAGPDTDLHRSVVEQGAVLSRLRRVAGSRVEARAALVFDWNSWWAAGAPGSPSDRMDAVELLLNAYEPLWREGIAVDVVHPGDELDRYDLVVVPSLYLVSDQDAAGLARVPERGGVLLVGPFSAVADPDAHIRAGRFPGPWAGVLGVSGEQHRPLPEAGAPVVSDSFGEFTAGTWSELLRADDAEVLAAYAGAGLDGRPALTRRQTAAGGQAWYLSTVPPAATLARIVRECAGAAGLRGPLAVPPGVEAIRRGDVLFLLNHGTETRTVALPFPATDLIGGSHTTGDLELPAESAVALIEEDR</sequence>
<feature type="domain" description="Beta-galactosidase trimerisation" evidence="11">
    <location>
        <begin position="415"/>
        <end position="620"/>
    </location>
</feature>
<keyword evidence="14" id="KW-1185">Reference proteome</keyword>
<feature type="binding site" evidence="8">
    <location>
        <position position="173"/>
    </location>
    <ligand>
        <name>substrate</name>
    </ligand>
</feature>
<comment type="caution">
    <text evidence="13">The sequence shown here is derived from an EMBL/GenBank/DDBJ whole genome shotgun (WGS) entry which is preliminary data.</text>
</comment>
<feature type="binding site" evidence="8">
    <location>
        <position position="135"/>
    </location>
    <ligand>
        <name>substrate</name>
    </ligand>
</feature>
<evidence type="ECO:0000259" key="12">
    <source>
        <dbReference type="Pfam" id="PF08533"/>
    </source>
</evidence>
<evidence type="ECO:0000313" key="14">
    <source>
        <dbReference type="Proteomes" id="UP000581206"/>
    </source>
</evidence>
<feature type="binding site" evidence="9">
    <location>
        <position position="181"/>
    </location>
    <ligand>
        <name>Zn(2+)</name>
        <dbReference type="ChEBI" id="CHEBI:29105"/>
    </ligand>
</feature>
<evidence type="ECO:0000256" key="6">
    <source>
        <dbReference type="PIRNR" id="PIRNR001084"/>
    </source>
</evidence>
<dbReference type="GO" id="GO:0009341">
    <property type="term" value="C:beta-galactosidase complex"/>
    <property type="evidence" value="ECO:0007669"/>
    <property type="project" value="InterPro"/>
</dbReference>
<dbReference type="Proteomes" id="UP000581206">
    <property type="component" value="Unassembled WGS sequence"/>
</dbReference>
<dbReference type="Gene3D" id="3.20.20.80">
    <property type="entry name" value="Glycosidases"/>
    <property type="match status" value="1"/>
</dbReference>
<evidence type="ECO:0000256" key="3">
    <source>
        <dbReference type="ARBA" id="ARBA00012756"/>
    </source>
</evidence>
<dbReference type="Gene3D" id="3.40.50.880">
    <property type="match status" value="1"/>
</dbReference>
<feature type="binding site" evidence="8">
    <location>
        <position position="335"/>
    </location>
    <ligand>
        <name>substrate</name>
    </ligand>
</feature>
<dbReference type="PANTHER" id="PTHR36447">
    <property type="entry name" value="BETA-GALACTOSIDASE GANA"/>
    <property type="match status" value="1"/>
</dbReference>
<dbReference type="GO" id="GO:0006012">
    <property type="term" value="P:galactose metabolic process"/>
    <property type="evidence" value="ECO:0007669"/>
    <property type="project" value="InterPro"/>
</dbReference>
<dbReference type="InterPro" id="IPR003476">
    <property type="entry name" value="Glyco_hydro_42"/>
</dbReference>
<organism evidence="13 14">
    <name type="scientific">Cellulomonas denverensis</name>
    <dbReference type="NCBI Taxonomy" id="264297"/>
    <lineage>
        <taxon>Bacteria</taxon>
        <taxon>Bacillati</taxon>
        <taxon>Actinomycetota</taxon>
        <taxon>Actinomycetes</taxon>
        <taxon>Micrococcales</taxon>
        <taxon>Cellulomonadaceae</taxon>
        <taxon>Cellulomonas</taxon>
    </lineage>
</organism>
<dbReference type="EC" id="3.2.1.23" evidence="3 6"/>
<name>A0A7X6KXN3_9CELL</name>
<dbReference type="InterPro" id="IPR013780">
    <property type="entry name" value="Glyco_hydro_b"/>
</dbReference>
<evidence type="ECO:0000256" key="8">
    <source>
        <dbReference type="PIRSR" id="PIRSR001084-2"/>
    </source>
</evidence>
<evidence type="ECO:0000256" key="2">
    <source>
        <dbReference type="ARBA" id="ARBA00005940"/>
    </source>
</evidence>
<evidence type="ECO:0000256" key="4">
    <source>
        <dbReference type="ARBA" id="ARBA00022801"/>
    </source>
</evidence>
<evidence type="ECO:0000256" key="9">
    <source>
        <dbReference type="PIRSR" id="PIRSR001084-3"/>
    </source>
</evidence>
<dbReference type="InterPro" id="IPR013738">
    <property type="entry name" value="Beta_galactosidase_Trimer"/>
</dbReference>
<evidence type="ECO:0000256" key="7">
    <source>
        <dbReference type="PIRSR" id="PIRSR001084-1"/>
    </source>
</evidence>
<feature type="active site" description="Proton donor" evidence="7">
    <location>
        <position position="174"/>
    </location>
</feature>
<feature type="domain" description="Beta-galactosidase C-terminal" evidence="12">
    <location>
        <begin position="629"/>
        <end position="673"/>
    </location>
</feature>
<dbReference type="CDD" id="cd03143">
    <property type="entry name" value="A4_beta-galactosidase_middle_domain"/>
    <property type="match status" value="1"/>
</dbReference>
<gene>
    <name evidence="13" type="ORF">HGA03_15535</name>
</gene>
<keyword evidence="9" id="KW-0862">Zinc</keyword>
<dbReference type="Pfam" id="PF08533">
    <property type="entry name" value="Glyco_hydro_42C"/>
    <property type="match status" value="1"/>
</dbReference>
<accession>A0A7X6KXN3</accession>
<evidence type="ECO:0000313" key="13">
    <source>
        <dbReference type="EMBL" id="NKY24081.1"/>
    </source>
</evidence>
<dbReference type="Pfam" id="PF02449">
    <property type="entry name" value="Glyco_hydro_42"/>
    <property type="match status" value="1"/>
</dbReference>
<dbReference type="GO" id="GO:0004565">
    <property type="term" value="F:beta-galactosidase activity"/>
    <property type="evidence" value="ECO:0007669"/>
    <property type="project" value="UniProtKB-EC"/>
</dbReference>
<dbReference type="InterPro" id="IPR017853">
    <property type="entry name" value="GH"/>
</dbReference>